<dbReference type="Gene3D" id="3.30.565.10">
    <property type="entry name" value="Histidine kinase-like ATPase, C-terminal domain"/>
    <property type="match status" value="1"/>
</dbReference>
<dbReference type="FunFam" id="3.30.565.10:FF:000017">
    <property type="entry name" value="PMS1 homolog 1, mismatch repair system component"/>
    <property type="match status" value="1"/>
</dbReference>
<dbReference type="SUPFAM" id="SSF47095">
    <property type="entry name" value="HMG-box"/>
    <property type="match status" value="1"/>
</dbReference>
<protein>
    <recommendedName>
        <fullName evidence="6">HMG box domain-containing protein</fullName>
    </recommendedName>
</protein>
<dbReference type="InterPro" id="IPR002099">
    <property type="entry name" value="MutL/Mlh/PMS"/>
</dbReference>
<organism evidence="7 8">
    <name type="scientific">Microctonus aethiopoides</name>
    <dbReference type="NCBI Taxonomy" id="144406"/>
    <lineage>
        <taxon>Eukaryota</taxon>
        <taxon>Metazoa</taxon>
        <taxon>Ecdysozoa</taxon>
        <taxon>Arthropoda</taxon>
        <taxon>Hexapoda</taxon>
        <taxon>Insecta</taxon>
        <taxon>Pterygota</taxon>
        <taxon>Neoptera</taxon>
        <taxon>Endopterygota</taxon>
        <taxon>Hymenoptera</taxon>
        <taxon>Apocrita</taxon>
        <taxon>Ichneumonoidea</taxon>
        <taxon>Braconidae</taxon>
        <taxon>Euphorinae</taxon>
        <taxon>Microctonus</taxon>
    </lineage>
</organism>
<dbReference type="InterPro" id="IPR036910">
    <property type="entry name" value="HMG_box_dom_sf"/>
</dbReference>
<keyword evidence="3" id="KW-0539">Nucleus</keyword>
<name>A0AA39EV11_9HYME</name>
<dbReference type="SUPFAM" id="SSF54211">
    <property type="entry name" value="Ribosomal protein S5 domain 2-like"/>
    <property type="match status" value="1"/>
</dbReference>
<evidence type="ECO:0000256" key="3">
    <source>
        <dbReference type="PROSITE-ProRule" id="PRU00267"/>
    </source>
</evidence>
<feature type="region of interest" description="Disordered" evidence="5">
    <location>
        <begin position="397"/>
        <end position="434"/>
    </location>
</feature>
<feature type="DNA-binding region" description="HMG box" evidence="3">
    <location>
        <begin position="525"/>
        <end position="581"/>
    </location>
</feature>
<dbReference type="GO" id="GO:0016887">
    <property type="term" value="F:ATP hydrolysis activity"/>
    <property type="evidence" value="ECO:0007669"/>
    <property type="project" value="InterPro"/>
</dbReference>
<accession>A0AA39EV11</accession>
<dbReference type="GO" id="GO:0032389">
    <property type="term" value="C:MutLalpha complex"/>
    <property type="evidence" value="ECO:0007669"/>
    <property type="project" value="TreeGrafter"/>
</dbReference>
<feature type="domain" description="HMG box" evidence="6">
    <location>
        <begin position="525"/>
        <end position="581"/>
    </location>
</feature>
<evidence type="ECO:0000259" key="6">
    <source>
        <dbReference type="PROSITE" id="PS50118"/>
    </source>
</evidence>
<dbReference type="AlphaFoldDB" id="A0AA39EV11"/>
<dbReference type="SMART" id="SM01340">
    <property type="entry name" value="DNA_mis_repair"/>
    <property type="match status" value="1"/>
</dbReference>
<dbReference type="GO" id="GO:0006298">
    <property type="term" value="P:mismatch repair"/>
    <property type="evidence" value="ECO:0007669"/>
    <property type="project" value="InterPro"/>
</dbReference>
<dbReference type="NCBIfam" id="TIGR00585">
    <property type="entry name" value="mutl"/>
    <property type="match status" value="1"/>
</dbReference>
<dbReference type="InterPro" id="IPR014721">
    <property type="entry name" value="Ribsml_uS5_D2-typ_fold_subgr"/>
</dbReference>
<evidence type="ECO:0000256" key="5">
    <source>
        <dbReference type="SAM" id="MobiDB-lite"/>
    </source>
</evidence>
<dbReference type="GO" id="GO:0030983">
    <property type="term" value="F:mismatched DNA binding"/>
    <property type="evidence" value="ECO:0007669"/>
    <property type="project" value="InterPro"/>
</dbReference>
<sequence length="744" mass="85345">MAITALDKITVKKLTTAQIVTSVFSAVKELVENSLDAGATNIDVILEDQGLSFIEVRDNASGISETDSLFIALPAYTSKLSNFDGLESLITYGFRGEALNALCRVSNVKIITRTEKDDVARCYTMDHDGNIEKSELCARSIGTTIQVFSLMKMIPVRRKIISSKKCANQNVQEIECLLEDFGICHPNLRINYKVDGVNRFTKLPTDTIKESLINIFNKKFILCYEFLSYNDLDINIELIIPKIDLTDLSSICRKVYSRIYINNRPVLYNKFEKLVISLLSKHFNEIMPSKKKPIFFLFIKVLPSDVDVNLDPNKTKVLLKNISRILELVEKLLLDYYKISKTDGIVPTPILMKESSVVFMDNSDSNDEAISINLPPRKKRKVDNNKPASITNKFGAKASMENNENDNEVENKSTITESNEEEEKNTVGQLPEVDLGPDFSTQYITNIPALDSKSVQSVMTKFEQAMTRSETSNIPIATTELQIQLTESQWSKGHCEILKGGTDVIVLGSSNVHQKKKKEINDSHTNPNTKGFLKFSEKMGKQIREEHPEMDFVTMATLIASKWKQLAREEREYYRELGRQDILANQKLYGSGSKKQSSKVDPENLETNKKKMQKMIQKMENLNRKEDDWKSESVKENANNYNAKIRNVRNWELDKKKIINSYQNICNNKDKSSLIIGPLDSNIWIVRTNSQIWALNLNYLFDVLNLNEQERIKFERKQEMIELYFKRGLYETDNMDFMYPFYII</sequence>
<keyword evidence="3" id="KW-0238">DNA-binding</keyword>
<dbReference type="InterPro" id="IPR013507">
    <property type="entry name" value="DNA_mismatch_S5_2-like"/>
</dbReference>
<dbReference type="GO" id="GO:0140664">
    <property type="term" value="F:ATP-dependent DNA damage sensor activity"/>
    <property type="evidence" value="ECO:0007669"/>
    <property type="project" value="InterPro"/>
</dbReference>
<dbReference type="InterPro" id="IPR009071">
    <property type="entry name" value="HMG_box_dom"/>
</dbReference>
<dbReference type="InterPro" id="IPR014762">
    <property type="entry name" value="DNA_mismatch_repair_CS"/>
</dbReference>
<reference evidence="7" key="1">
    <citation type="journal article" date="2023" name="bioRxiv">
        <title>Scaffold-level genome assemblies of two parasitoid biocontrol wasps reveal the parthenogenesis mechanism and an associated novel virus.</title>
        <authorList>
            <person name="Inwood S."/>
            <person name="Skelly J."/>
            <person name="Guhlin J."/>
            <person name="Harrop T."/>
            <person name="Goldson S."/>
            <person name="Dearden P."/>
        </authorList>
    </citation>
    <scope>NUCLEOTIDE SEQUENCE</scope>
    <source>
        <strain evidence="7">Irish</strain>
        <tissue evidence="7">Whole body</tissue>
    </source>
</reference>
<dbReference type="PANTHER" id="PTHR10073:SF54">
    <property type="entry name" value="PMS1 PROTEIN HOMOLOG 1"/>
    <property type="match status" value="1"/>
</dbReference>
<dbReference type="PROSITE" id="PS50118">
    <property type="entry name" value="HMG_BOX_2"/>
    <property type="match status" value="1"/>
</dbReference>
<dbReference type="InterPro" id="IPR020568">
    <property type="entry name" value="Ribosomal_Su5_D2-typ_SF"/>
</dbReference>
<evidence type="ECO:0000313" key="7">
    <source>
        <dbReference type="EMBL" id="KAK0158117.1"/>
    </source>
</evidence>
<keyword evidence="2" id="KW-0227">DNA damage</keyword>
<comment type="caution">
    <text evidence="7">The sequence shown here is derived from an EMBL/GenBank/DDBJ whole genome shotgun (WGS) entry which is preliminary data.</text>
</comment>
<dbReference type="Gene3D" id="1.10.30.10">
    <property type="entry name" value="High mobility group box domain"/>
    <property type="match status" value="1"/>
</dbReference>
<dbReference type="Pfam" id="PF01119">
    <property type="entry name" value="DNA_mis_repair"/>
    <property type="match status" value="1"/>
</dbReference>
<dbReference type="SUPFAM" id="SSF55874">
    <property type="entry name" value="ATPase domain of HSP90 chaperone/DNA topoisomerase II/histidine kinase"/>
    <property type="match status" value="1"/>
</dbReference>
<keyword evidence="8" id="KW-1185">Reference proteome</keyword>
<dbReference type="GO" id="GO:0005524">
    <property type="term" value="F:ATP binding"/>
    <property type="evidence" value="ECO:0007669"/>
    <property type="project" value="InterPro"/>
</dbReference>
<feature type="coiled-coil region" evidence="4">
    <location>
        <begin position="605"/>
        <end position="632"/>
    </location>
</feature>
<gene>
    <name evidence="7" type="ORF">PV328_009162</name>
</gene>
<dbReference type="PROSITE" id="PS00058">
    <property type="entry name" value="DNA_MISMATCH_REPAIR_1"/>
    <property type="match status" value="1"/>
</dbReference>
<dbReference type="CDD" id="cd00084">
    <property type="entry name" value="HMG-box_SF"/>
    <property type="match status" value="1"/>
</dbReference>
<evidence type="ECO:0000313" key="8">
    <source>
        <dbReference type="Proteomes" id="UP001168990"/>
    </source>
</evidence>
<evidence type="ECO:0000256" key="1">
    <source>
        <dbReference type="ARBA" id="ARBA00006082"/>
    </source>
</evidence>
<comment type="similarity">
    <text evidence="1">Belongs to the DNA mismatch repair MutL/HexB family.</text>
</comment>
<dbReference type="CDD" id="cd16926">
    <property type="entry name" value="HATPase_MutL-MLH-PMS-like"/>
    <property type="match status" value="1"/>
</dbReference>
<dbReference type="Gene3D" id="3.30.230.10">
    <property type="match status" value="1"/>
</dbReference>
<dbReference type="Pfam" id="PF13589">
    <property type="entry name" value="HATPase_c_3"/>
    <property type="match status" value="1"/>
</dbReference>
<dbReference type="PANTHER" id="PTHR10073">
    <property type="entry name" value="DNA MISMATCH REPAIR PROTEIN MLH, PMS, MUTL"/>
    <property type="match status" value="1"/>
</dbReference>
<dbReference type="InterPro" id="IPR036890">
    <property type="entry name" value="HATPase_C_sf"/>
</dbReference>
<dbReference type="Proteomes" id="UP001168990">
    <property type="component" value="Unassembled WGS sequence"/>
</dbReference>
<keyword evidence="4" id="KW-0175">Coiled coil</keyword>
<dbReference type="EMBL" id="JAQQBS010001424">
    <property type="protein sequence ID" value="KAK0158117.1"/>
    <property type="molecule type" value="Genomic_DNA"/>
</dbReference>
<reference evidence="7" key="2">
    <citation type="submission" date="2023-03" db="EMBL/GenBank/DDBJ databases">
        <authorList>
            <person name="Inwood S.N."/>
            <person name="Skelly J.G."/>
            <person name="Guhlin J."/>
            <person name="Harrop T.W.R."/>
            <person name="Goldson S.G."/>
            <person name="Dearden P.K."/>
        </authorList>
    </citation>
    <scope>NUCLEOTIDE SEQUENCE</scope>
    <source>
        <strain evidence="7">Irish</strain>
        <tissue evidence="7">Whole body</tissue>
    </source>
</reference>
<evidence type="ECO:0000256" key="4">
    <source>
        <dbReference type="SAM" id="Coils"/>
    </source>
</evidence>
<dbReference type="CDD" id="cd00782">
    <property type="entry name" value="MutL_Trans"/>
    <property type="match status" value="1"/>
</dbReference>
<dbReference type="InterPro" id="IPR038973">
    <property type="entry name" value="MutL/Mlh/Pms-like"/>
</dbReference>
<proteinExistence type="inferred from homology"/>
<evidence type="ECO:0000256" key="2">
    <source>
        <dbReference type="ARBA" id="ARBA00022763"/>
    </source>
</evidence>